<dbReference type="Pfam" id="PF07645">
    <property type="entry name" value="EGF_CA"/>
    <property type="match status" value="1"/>
</dbReference>
<dbReference type="Gene3D" id="2.10.25.10">
    <property type="entry name" value="Laminin"/>
    <property type="match status" value="1"/>
</dbReference>
<dbReference type="PANTHER" id="PTHR27005:SF482">
    <property type="entry name" value="OS01G0580150 PROTEIN"/>
    <property type="match status" value="1"/>
</dbReference>
<dbReference type="Gene3D" id="1.10.510.10">
    <property type="entry name" value="Transferase(Phosphotransferase) domain 1"/>
    <property type="match status" value="1"/>
</dbReference>
<protein>
    <submittedName>
        <fullName evidence="22">(wild Malaysian banana) hypothetical protein</fullName>
    </submittedName>
</protein>
<dbReference type="InterPro" id="IPR017441">
    <property type="entry name" value="Protein_kinase_ATP_BS"/>
</dbReference>
<dbReference type="InterPro" id="IPR001881">
    <property type="entry name" value="EGF-like_Ca-bd_dom"/>
</dbReference>
<keyword evidence="7 19" id="KW-0732">Signal</keyword>
<keyword evidence="8" id="KW-0677">Repeat</keyword>
<evidence type="ECO:0000256" key="11">
    <source>
        <dbReference type="ARBA" id="ARBA00022840"/>
    </source>
</evidence>
<dbReference type="SMART" id="SM00179">
    <property type="entry name" value="EGF_CA"/>
    <property type="match status" value="1"/>
</dbReference>
<accession>A0A8D7FMB5</accession>
<sequence length="760" mass="84042">MGSTLPLFAFQLLLLLTLLQAATTAAASAPPSPNVVSPRCNETCGGISIPYPFGIGDGCFREGFEVTCEVGNGSATPRAFLVGRERNITVEEIILPQGQARILNYVSWDCFNSTNDWVAGRRPTLDLGDKPFWVSSTKNRFTTMGCNVIGIVIGGDNYSLGTGCASFCFGGANITSGSCSGTGCCQTTIPEKLENFTTGMAYFINVSSSYRDYIPCTFTFVADQDGFAFDESYLRNYNFYDKYKDGVPLVLDWVAGRQTCAEAKRNPSSYACRSTNSKCFDSTSLDGYICNCSTGFHGNPYLQDGCKDIDECSLPTQYPCHGTCSNTAGNYRCSCPKGHSSKDPKSEPCVQDHGIPTSTKIVIGTSSHPSFRSCVGLVSFITCIFCVILTFQRRKLLREKDKFFQQNGGLRLYEEIRSKQIDTVKIYTKEDIEKATDNFDKSRELGRGGHGTVYKGYLDDGREVAIKRSKVVTEDQSEEFVREMIILSQINHKNIVRLLGCCLEVEIPMLVYEFIPNGTLFEFIHDNDGKLIPLTIRLRIARESAEALAYLHSSASPPIIHGDVKSLNILLDHNYVPKVSDFGASRMMSLDETQFITMVQGTLGYLDPEYLLVRQLTAKSDVYSFGVVLMELITRIKAIYYDGSSQGKCLASSFIEAMKDSRLEEILDDQIMGKENMDVIQEIAELAKECLNMNGDERPSMRELAEKLHMLEGFLQVSSTHHAAEECEALLGESSMSSTLDSVGYHSLENKLGFDVKAGR</sequence>
<dbReference type="CDD" id="cd14066">
    <property type="entry name" value="STKc_IRAK"/>
    <property type="match status" value="1"/>
</dbReference>
<dbReference type="InterPro" id="IPR025287">
    <property type="entry name" value="WAK_GUB"/>
</dbReference>
<dbReference type="GO" id="GO:0005509">
    <property type="term" value="F:calcium ion binding"/>
    <property type="evidence" value="ECO:0007669"/>
    <property type="project" value="InterPro"/>
</dbReference>
<evidence type="ECO:0000256" key="19">
    <source>
        <dbReference type="SAM" id="SignalP"/>
    </source>
</evidence>
<dbReference type="EMBL" id="HG996466">
    <property type="protein sequence ID" value="CAG1858539.1"/>
    <property type="molecule type" value="Genomic_DNA"/>
</dbReference>
<evidence type="ECO:0000256" key="12">
    <source>
        <dbReference type="ARBA" id="ARBA00022989"/>
    </source>
</evidence>
<dbReference type="SUPFAM" id="SSF57196">
    <property type="entry name" value="EGF/Laminin"/>
    <property type="match status" value="1"/>
</dbReference>
<keyword evidence="3 17" id="KW-0245">EGF-like domain</keyword>
<keyword evidence="4" id="KW-0597">Phosphoprotein</keyword>
<dbReference type="GO" id="GO:0030247">
    <property type="term" value="F:polysaccharide binding"/>
    <property type="evidence" value="ECO:0007669"/>
    <property type="project" value="InterPro"/>
</dbReference>
<name>A0A8D7FMB5_MUSAM</name>
<dbReference type="Pfam" id="PF13947">
    <property type="entry name" value="GUB_WAK_bind"/>
    <property type="match status" value="1"/>
</dbReference>
<dbReference type="SUPFAM" id="SSF56112">
    <property type="entry name" value="Protein kinase-like (PK-like)"/>
    <property type="match status" value="1"/>
</dbReference>
<dbReference type="PROSITE" id="PS00107">
    <property type="entry name" value="PROTEIN_KINASE_ATP"/>
    <property type="match status" value="1"/>
</dbReference>
<keyword evidence="15" id="KW-0325">Glycoprotein</keyword>
<dbReference type="InterPro" id="IPR000152">
    <property type="entry name" value="EGF-type_Asp/Asn_hydroxyl_site"/>
</dbReference>
<keyword evidence="6" id="KW-0812">Transmembrane</keyword>
<evidence type="ECO:0000256" key="4">
    <source>
        <dbReference type="ARBA" id="ARBA00022553"/>
    </source>
</evidence>
<dbReference type="PROSITE" id="PS50011">
    <property type="entry name" value="PROTEIN_KINASE_DOM"/>
    <property type="match status" value="1"/>
</dbReference>
<keyword evidence="11 18" id="KW-0067">ATP-binding</keyword>
<comment type="caution">
    <text evidence="17">Lacks conserved residue(s) required for the propagation of feature annotation.</text>
</comment>
<dbReference type="GO" id="GO:0016020">
    <property type="term" value="C:membrane"/>
    <property type="evidence" value="ECO:0007669"/>
    <property type="project" value="UniProtKB-SubCell"/>
</dbReference>
<reference evidence="22" key="1">
    <citation type="submission" date="2021-03" db="EMBL/GenBank/DDBJ databases">
        <authorList>
            <consortium name="Genoscope - CEA"/>
            <person name="William W."/>
        </authorList>
    </citation>
    <scope>NUCLEOTIDE SEQUENCE</scope>
    <source>
        <strain evidence="22">Doubled-haploid Pahang</strain>
    </source>
</reference>
<dbReference type="InterPro" id="IPR018097">
    <property type="entry name" value="EGF_Ca-bd_CS"/>
</dbReference>
<evidence type="ECO:0000256" key="7">
    <source>
        <dbReference type="ARBA" id="ARBA00022729"/>
    </source>
</evidence>
<dbReference type="InterPro" id="IPR011009">
    <property type="entry name" value="Kinase-like_dom_sf"/>
</dbReference>
<dbReference type="PROSITE" id="PS00010">
    <property type="entry name" value="ASX_HYDROXYL"/>
    <property type="match status" value="1"/>
</dbReference>
<keyword evidence="10" id="KW-0418">Kinase</keyword>
<dbReference type="InterPro" id="IPR000719">
    <property type="entry name" value="Prot_kinase_dom"/>
</dbReference>
<dbReference type="Pfam" id="PF07714">
    <property type="entry name" value="PK_Tyr_Ser-Thr"/>
    <property type="match status" value="1"/>
</dbReference>
<evidence type="ECO:0000259" key="20">
    <source>
        <dbReference type="PROSITE" id="PS50011"/>
    </source>
</evidence>
<evidence type="ECO:0000256" key="10">
    <source>
        <dbReference type="ARBA" id="ARBA00022777"/>
    </source>
</evidence>
<feature type="domain" description="EGF-like" evidence="21">
    <location>
        <begin position="308"/>
        <end position="345"/>
    </location>
</feature>
<keyword evidence="13" id="KW-0472">Membrane</keyword>
<evidence type="ECO:0000313" key="22">
    <source>
        <dbReference type="EMBL" id="CAG1858539.1"/>
    </source>
</evidence>
<organism evidence="22">
    <name type="scientific">Musa acuminata subsp. malaccensis</name>
    <name type="common">Wild banana</name>
    <name type="synonym">Musa malaccensis</name>
    <dbReference type="NCBI Taxonomy" id="214687"/>
    <lineage>
        <taxon>Eukaryota</taxon>
        <taxon>Viridiplantae</taxon>
        <taxon>Streptophyta</taxon>
        <taxon>Embryophyta</taxon>
        <taxon>Tracheophyta</taxon>
        <taxon>Spermatophyta</taxon>
        <taxon>Magnoliopsida</taxon>
        <taxon>Liliopsida</taxon>
        <taxon>Zingiberales</taxon>
        <taxon>Musaceae</taxon>
        <taxon>Musa</taxon>
    </lineage>
</organism>
<dbReference type="InterPro" id="IPR049883">
    <property type="entry name" value="NOTCH1_EGF-like"/>
</dbReference>
<evidence type="ECO:0000259" key="21">
    <source>
        <dbReference type="PROSITE" id="PS50026"/>
    </source>
</evidence>
<evidence type="ECO:0000256" key="3">
    <source>
        <dbReference type="ARBA" id="ARBA00022536"/>
    </source>
</evidence>
<dbReference type="InterPro" id="IPR008271">
    <property type="entry name" value="Ser/Thr_kinase_AS"/>
</dbReference>
<evidence type="ECO:0000256" key="14">
    <source>
        <dbReference type="ARBA" id="ARBA00023157"/>
    </source>
</evidence>
<feature type="chain" id="PRO_5034919825" evidence="19">
    <location>
        <begin position="22"/>
        <end position="760"/>
    </location>
</feature>
<dbReference type="SMART" id="SM00220">
    <property type="entry name" value="S_TKc"/>
    <property type="match status" value="1"/>
</dbReference>
<evidence type="ECO:0000256" key="15">
    <source>
        <dbReference type="ARBA" id="ARBA00023180"/>
    </source>
</evidence>
<dbReference type="FunFam" id="2.10.25.10:FF:000038">
    <property type="entry name" value="Fibrillin 2"/>
    <property type="match status" value="1"/>
</dbReference>
<evidence type="ECO:0000256" key="16">
    <source>
        <dbReference type="ARBA" id="ARBA00058961"/>
    </source>
</evidence>
<evidence type="ECO:0000256" key="8">
    <source>
        <dbReference type="ARBA" id="ARBA00022737"/>
    </source>
</evidence>
<evidence type="ECO:0000256" key="2">
    <source>
        <dbReference type="ARBA" id="ARBA00022527"/>
    </source>
</evidence>
<proteinExistence type="predicted"/>
<evidence type="ECO:0000256" key="13">
    <source>
        <dbReference type="ARBA" id="ARBA00023136"/>
    </source>
</evidence>
<keyword evidence="5" id="KW-0808">Transferase</keyword>
<dbReference type="GO" id="GO:0005524">
    <property type="term" value="F:ATP binding"/>
    <property type="evidence" value="ECO:0007669"/>
    <property type="project" value="UniProtKB-UniRule"/>
</dbReference>
<keyword evidence="9 18" id="KW-0547">Nucleotide-binding</keyword>
<dbReference type="PROSITE" id="PS01187">
    <property type="entry name" value="EGF_CA"/>
    <property type="match status" value="1"/>
</dbReference>
<dbReference type="GO" id="GO:0004674">
    <property type="term" value="F:protein serine/threonine kinase activity"/>
    <property type="evidence" value="ECO:0007669"/>
    <property type="project" value="UniProtKB-KW"/>
</dbReference>
<dbReference type="FunFam" id="2.10.25.10:FF:000628">
    <property type="entry name" value="Wall-associated receptor kinase 2"/>
    <property type="match status" value="1"/>
</dbReference>
<dbReference type="PANTHER" id="PTHR27005">
    <property type="entry name" value="WALL-ASSOCIATED RECEPTOR KINASE-LIKE 21"/>
    <property type="match status" value="1"/>
</dbReference>
<dbReference type="PROSITE" id="PS00108">
    <property type="entry name" value="PROTEIN_KINASE_ST"/>
    <property type="match status" value="1"/>
</dbReference>
<dbReference type="InterPro" id="IPR000742">
    <property type="entry name" value="EGF"/>
</dbReference>
<comment type="function">
    <text evidence="16">Serine/threonine-protein kinase that may function as a signaling receptor of extracellular matrix component. Binding to pectin may have significance in the control of cell expansion, morphogenesis and development.</text>
</comment>
<feature type="binding site" evidence="18">
    <location>
        <position position="467"/>
    </location>
    <ligand>
        <name>ATP</name>
        <dbReference type="ChEBI" id="CHEBI:30616"/>
    </ligand>
</feature>
<dbReference type="CDD" id="cd00054">
    <property type="entry name" value="EGF_CA"/>
    <property type="match status" value="1"/>
</dbReference>
<gene>
    <name evidence="22" type="ORF">GSMUA_288340.1</name>
</gene>
<keyword evidence="2" id="KW-0723">Serine/threonine-protein kinase</keyword>
<evidence type="ECO:0000256" key="18">
    <source>
        <dbReference type="PROSITE-ProRule" id="PRU10141"/>
    </source>
</evidence>
<evidence type="ECO:0000256" key="17">
    <source>
        <dbReference type="PROSITE-ProRule" id="PRU00076"/>
    </source>
</evidence>
<comment type="subcellular location">
    <subcellularLocation>
        <location evidence="1">Membrane</location>
        <topology evidence="1">Single-pass type I membrane protein</topology>
    </subcellularLocation>
</comment>
<feature type="domain" description="Protein kinase" evidence="20">
    <location>
        <begin position="439"/>
        <end position="715"/>
    </location>
</feature>
<dbReference type="PROSITE" id="PS50026">
    <property type="entry name" value="EGF_3"/>
    <property type="match status" value="1"/>
</dbReference>
<keyword evidence="12" id="KW-1133">Transmembrane helix</keyword>
<feature type="signal peptide" evidence="19">
    <location>
        <begin position="1"/>
        <end position="21"/>
    </location>
</feature>
<dbReference type="InterPro" id="IPR045274">
    <property type="entry name" value="WAK-like"/>
</dbReference>
<evidence type="ECO:0000256" key="5">
    <source>
        <dbReference type="ARBA" id="ARBA00022679"/>
    </source>
</evidence>
<evidence type="ECO:0000256" key="1">
    <source>
        <dbReference type="ARBA" id="ARBA00004479"/>
    </source>
</evidence>
<dbReference type="FunFam" id="1.10.510.10:FF:000084">
    <property type="entry name" value="Wall-associated receptor kinase 2"/>
    <property type="match status" value="1"/>
</dbReference>
<keyword evidence="14" id="KW-1015">Disulfide bond</keyword>
<evidence type="ECO:0000256" key="9">
    <source>
        <dbReference type="ARBA" id="ARBA00022741"/>
    </source>
</evidence>
<dbReference type="FunFam" id="3.30.200.20:FF:000043">
    <property type="entry name" value="Wall-associated receptor kinase 2"/>
    <property type="match status" value="1"/>
</dbReference>
<evidence type="ECO:0000256" key="6">
    <source>
        <dbReference type="ARBA" id="ARBA00022692"/>
    </source>
</evidence>
<dbReference type="InterPro" id="IPR001245">
    <property type="entry name" value="Ser-Thr/Tyr_kinase_cat_dom"/>
</dbReference>
<dbReference type="GO" id="GO:0007166">
    <property type="term" value="P:cell surface receptor signaling pathway"/>
    <property type="evidence" value="ECO:0007669"/>
    <property type="project" value="InterPro"/>
</dbReference>
<dbReference type="SMART" id="SM00181">
    <property type="entry name" value="EGF"/>
    <property type="match status" value="2"/>
</dbReference>
<dbReference type="AlphaFoldDB" id="A0A8D7FMB5"/>
<dbReference type="Gene3D" id="3.30.200.20">
    <property type="entry name" value="Phosphorylase Kinase, domain 1"/>
    <property type="match status" value="1"/>
</dbReference>